<gene>
    <name evidence="15" type="ORF">KOR34_05050</name>
</gene>
<evidence type="ECO:0000256" key="11">
    <source>
        <dbReference type="ARBA" id="ARBA00023118"/>
    </source>
</evidence>
<evidence type="ECO:0000259" key="14">
    <source>
        <dbReference type="Pfam" id="PF01930"/>
    </source>
</evidence>
<keyword evidence="8 13" id="KW-0269">Exonuclease</keyword>
<evidence type="ECO:0000256" key="5">
    <source>
        <dbReference type="ARBA" id="ARBA00022722"/>
    </source>
</evidence>
<keyword evidence="12 13" id="KW-0464">Manganese</keyword>
<evidence type="ECO:0000256" key="7">
    <source>
        <dbReference type="ARBA" id="ARBA00022801"/>
    </source>
</evidence>
<dbReference type="OrthoDB" id="9781776at2"/>
<accession>A0A5C5VBF2</accession>
<comment type="similarity">
    <text evidence="2 13">Belongs to the CRISPR-associated exonuclease Cas4 family.</text>
</comment>
<dbReference type="InterPro" id="IPR011604">
    <property type="entry name" value="PDDEXK-like_dom_sf"/>
</dbReference>
<dbReference type="Proteomes" id="UP000316714">
    <property type="component" value="Unassembled WGS sequence"/>
</dbReference>
<evidence type="ECO:0000256" key="9">
    <source>
        <dbReference type="ARBA" id="ARBA00023004"/>
    </source>
</evidence>
<feature type="domain" description="DUF83" evidence="14">
    <location>
        <begin position="114"/>
        <end position="210"/>
    </location>
</feature>
<dbReference type="EMBL" id="SIHJ01000001">
    <property type="protein sequence ID" value="TWT35611.1"/>
    <property type="molecule type" value="Genomic_DNA"/>
</dbReference>
<evidence type="ECO:0000313" key="16">
    <source>
        <dbReference type="Proteomes" id="UP000316714"/>
    </source>
</evidence>
<keyword evidence="9 13" id="KW-0408">Iron</keyword>
<comment type="cofactor">
    <cofactor evidence="1">
        <name>[4Fe-4S] cluster</name>
        <dbReference type="ChEBI" id="CHEBI:49883"/>
    </cofactor>
</comment>
<dbReference type="AlphaFoldDB" id="A0A5C5VBF2"/>
<evidence type="ECO:0000256" key="3">
    <source>
        <dbReference type="ARBA" id="ARBA00012768"/>
    </source>
</evidence>
<comment type="cofactor">
    <cofactor evidence="13">
        <name>iron-sulfur cluster</name>
        <dbReference type="ChEBI" id="CHEBI:30408"/>
    </cofactor>
</comment>
<evidence type="ECO:0000256" key="2">
    <source>
        <dbReference type="ARBA" id="ARBA00009189"/>
    </source>
</evidence>
<evidence type="ECO:0000256" key="8">
    <source>
        <dbReference type="ARBA" id="ARBA00022839"/>
    </source>
</evidence>
<keyword evidence="5 13" id="KW-0540">Nuclease</keyword>
<organism evidence="15 16">
    <name type="scientific">Posidoniimonas corsicana</name>
    <dbReference type="NCBI Taxonomy" id="1938618"/>
    <lineage>
        <taxon>Bacteria</taxon>
        <taxon>Pseudomonadati</taxon>
        <taxon>Planctomycetota</taxon>
        <taxon>Planctomycetia</taxon>
        <taxon>Pirellulales</taxon>
        <taxon>Lacipirellulaceae</taxon>
        <taxon>Posidoniimonas</taxon>
    </lineage>
</organism>
<comment type="cofactor">
    <cofactor evidence="13">
        <name>Mg(2+)</name>
        <dbReference type="ChEBI" id="CHEBI:18420"/>
    </cofactor>
    <cofactor evidence="13">
        <name>Mn(2+)</name>
        <dbReference type="ChEBI" id="CHEBI:29035"/>
    </cofactor>
    <text evidence="13">Mg(2+) or Mn(2+) required for ssDNA cleavage activity.</text>
</comment>
<dbReference type="Pfam" id="PF01930">
    <property type="entry name" value="Cas_Cas4"/>
    <property type="match status" value="1"/>
</dbReference>
<dbReference type="EC" id="3.1.12.1" evidence="3 13"/>
<dbReference type="GO" id="GO:0004527">
    <property type="term" value="F:exonuclease activity"/>
    <property type="evidence" value="ECO:0007669"/>
    <property type="project" value="UniProtKB-KW"/>
</dbReference>
<evidence type="ECO:0000256" key="12">
    <source>
        <dbReference type="ARBA" id="ARBA00023211"/>
    </source>
</evidence>
<protein>
    <recommendedName>
        <fullName evidence="4 13">CRISPR-associated exonuclease Cas4</fullName>
        <ecNumber evidence="3 13">3.1.12.1</ecNumber>
    </recommendedName>
</protein>
<sequence>MPHPESDLLPISALQHLLFCERQCALIHVERVWAENRFTAEGQVLHRKAHDGKPETRDGERIARGLPLRSLVLGVSGVADIVLYRPPTGARVSRGSLASRLRRASQDELAEWVVTPVEYKRGKPKKNDSDRVQLCAQAICLEEMHGVTISEGALYYGRLRKRYPVPFDTDLRSSTLSAADRLRDLLYRGVTPPAVREKKCETCSLLPLCLPESMRRRSARAFIDRQLERAAEAES</sequence>
<dbReference type="InterPro" id="IPR051827">
    <property type="entry name" value="Cas4_exonuclease"/>
</dbReference>
<reference evidence="15 16" key="1">
    <citation type="submission" date="2019-02" db="EMBL/GenBank/DDBJ databases">
        <title>Deep-cultivation of Planctomycetes and their phenomic and genomic characterization uncovers novel biology.</title>
        <authorList>
            <person name="Wiegand S."/>
            <person name="Jogler M."/>
            <person name="Boedeker C."/>
            <person name="Pinto D."/>
            <person name="Vollmers J."/>
            <person name="Rivas-Marin E."/>
            <person name="Kohn T."/>
            <person name="Peeters S.H."/>
            <person name="Heuer A."/>
            <person name="Rast P."/>
            <person name="Oberbeckmann S."/>
            <person name="Bunk B."/>
            <person name="Jeske O."/>
            <person name="Meyerdierks A."/>
            <person name="Storesund J.E."/>
            <person name="Kallscheuer N."/>
            <person name="Luecker S."/>
            <person name="Lage O.M."/>
            <person name="Pohl T."/>
            <person name="Merkel B.J."/>
            <person name="Hornburger P."/>
            <person name="Mueller R.-W."/>
            <person name="Bruemmer F."/>
            <person name="Labrenz M."/>
            <person name="Spormann A.M."/>
            <person name="Op Den Camp H."/>
            <person name="Overmann J."/>
            <person name="Amann R."/>
            <person name="Jetten M.S.M."/>
            <person name="Mascher T."/>
            <person name="Medema M.H."/>
            <person name="Devos D.P."/>
            <person name="Kaster A.-K."/>
            <person name="Ovreas L."/>
            <person name="Rohde M."/>
            <person name="Galperin M.Y."/>
            <person name="Jogler C."/>
        </authorList>
    </citation>
    <scope>NUCLEOTIDE SEQUENCE [LARGE SCALE GENOMIC DNA]</scope>
    <source>
        <strain evidence="15 16">KOR34</strain>
    </source>
</reference>
<keyword evidence="10 13" id="KW-0411">Iron-sulfur</keyword>
<evidence type="ECO:0000256" key="1">
    <source>
        <dbReference type="ARBA" id="ARBA00001966"/>
    </source>
</evidence>
<evidence type="ECO:0000256" key="6">
    <source>
        <dbReference type="ARBA" id="ARBA00022723"/>
    </source>
</evidence>
<dbReference type="GO" id="GO:0051607">
    <property type="term" value="P:defense response to virus"/>
    <property type="evidence" value="ECO:0007669"/>
    <property type="project" value="UniProtKB-KW"/>
</dbReference>
<comment type="function">
    <text evidence="13">CRISPR (clustered regularly interspaced short palindromic repeat) is an adaptive immune system that provides protection against mobile genetic elements (viruses, transposable elements and conjugative plasmids). CRISPR clusters contain sequences complementary to antecedent mobile elements and target invading nucleic acids. CRISPR clusters are transcribed and processed into CRISPR RNA (crRNA).</text>
</comment>
<dbReference type="NCBIfam" id="TIGR00372">
    <property type="entry name" value="cas4"/>
    <property type="match status" value="1"/>
</dbReference>
<evidence type="ECO:0000256" key="4">
    <source>
        <dbReference type="ARBA" id="ARBA00020049"/>
    </source>
</evidence>
<keyword evidence="11 13" id="KW-0051">Antiviral defense</keyword>
<dbReference type="GO" id="GO:0051536">
    <property type="term" value="F:iron-sulfur cluster binding"/>
    <property type="evidence" value="ECO:0007669"/>
    <property type="project" value="UniProtKB-KW"/>
</dbReference>
<dbReference type="Gene3D" id="3.90.320.10">
    <property type="match status" value="1"/>
</dbReference>
<dbReference type="RefSeq" id="WP_146561914.1">
    <property type="nucleotide sequence ID" value="NZ_SIHJ01000001.1"/>
</dbReference>
<name>A0A5C5VBF2_9BACT</name>
<evidence type="ECO:0000256" key="10">
    <source>
        <dbReference type="ARBA" id="ARBA00023014"/>
    </source>
</evidence>
<dbReference type="InterPro" id="IPR013343">
    <property type="entry name" value="CRISPR-assoc_prot_Cas4"/>
</dbReference>
<proteinExistence type="inferred from homology"/>
<keyword evidence="7 13" id="KW-0378">Hydrolase</keyword>
<dbReference type="InterPro" id="IPR022765">
    <property type="entry name" value="Dna2/Cas4_DUF83"/>
</dbReference>
<dbReference type="GO" id="GO:0046872">
    <property type="term" value="F:metal ion binding"/>
    <property type="evidence" value="ECO:0007669"/>
    <property type="project" value="UniProtKB-KW"/>
</dbReference>
<evidence type="ECO:0000313" key="15">
    <source>
        <dbReference type="EMBL" id="TWT35611.1"/>
    </source>
</evidence>
<dbReference type="PANTHER" id="PTHR36531">
    <property type="entry name" value="CRISPR-ASSOCIATED EXONUCLEASE CAS4"/>
    <property type="match status" value="1"/>
</dbReference>
<keyword evidence="16" id="KW-1185">Reference proteome</keyword>
<dbReference type="PANTHER" id="PTHR36531:SF6">
    <property type="entry name" value="DNA REPLICATION ATP-DEPENDENT HELICASE_NUCLEASE DNA2"/>
    <property type="match status" value="1"/>
</dbReference>
<keyword evidence="6 13" id="KW-0479">Metal-binding</keyword>
<evidence type="ECO:0000256" key="13">
    <source>
        <dbReference type="RuleBase" id="RU365022"/>
    </source>
</evidence>
<comment type="caution">
    <text evidence="15">The sequence shown here is derived from an EMBL/GenBank/DDBJ whole genome shotgun (WGS) entry which is preliminary data.</text>
</comment>